<evidence type="ECO:0000256" key="2">
    <source>
        <dbReference type="ARBA" id="ARBA00010610"/>
    </source>
</evidence>
<organism evidence="7 8">
    <name type="scientific">Pseudaquabacterium terrae</name>
    <dbReference type="NCBI Taxonomy" id="2732868"/>
    <lineage>
        <taxon>Bacteria</taxon>
        <taxon>Pseudomonadati</taxon>
        <taxon>Pseudomonadota</taxon>
        <taxon>Betaproteobacteria</taxon>
        <taxon>Burkholderiales</taxon>
        <taxon>Sphaerotilaceae</taxon>
        <taxon>Pseudaquabacterium</taxon>
    </lineage>
</organism>
<comment type="subcellular location">
    <subcellularLocation>
        <location evidence="1">Cytoplasm</location>
        <location evidence="1">Nucleoid</location>
    </subcellularLocation>
</comment>
<dbReference type="InterPro" id="IPR027444">
    <property type="entry name" value="H-NS_C_dom"/>
</dbReference>
<evidence type="ECO:0000256" key="3">
    <source>
        <dbReference type="ARBA" id="ARBA00022490"/>
    </source>
</evidence>
<keyword evidence="4" id="KW-0238">DNA-binding</keyword>
<feature type="compositionally biased region" description="Basic and acidic residues" evidence="5">
    <location>
        <begin position="181"/>
        <end position="190"/>
    </location>
</feature>
<dbReference type="EMBL" id="JABRWJ010000001">
    <property type="protein sequence ID" value="NRF65735.1"/>
    <property type="molecule type" value="Genomic_DNA"/>
</dbReference>
<accession>A0ABX2E9N7</accession>
<dbReference type="PANTHER" id="PTHR38097">
    <property type="match status" value="1"/>
</dbReference>
<evidence type="ECO:0000313" key="7">
    <source>
        <dbReference type="EMBL" id="NRF65735.1"/>
    </source>
</evidence>
<gene>
    <name evidence="7" type="ORF">HLB44_01925</name>
</gene>
<comment type="similarity">
    <text evidence="2">Belongs to the histone-like protein H-NS family.</text>
</comment>
<evidence type="ECO:0000256" key="1">
    <source>
        <dbReference type="ARBA" id="ARBA00004453"/>
    </source>
</evidence>
<dbReference type="SMART" id="SM00528">
    <property type="entry name" value="HNS"/>
    <property type="match status" value="2"/>
</dbReference>
<evidence type="ECO:0000259" key="6">
    <source>
        <dbReference type="SMART" id="SM00528"/>
    </source>
</evidence>
<dbReference type="SUPFAM" id="SSF81273">
    <property type="entry name" value="H-NS histone-like proteins"/>
    <property type="match status" value="2"/>
</dbReference>
<keyword evidence="8" id="KW-1185">Reference proteome</keyword>
<protein>
    <submittedName>
        <fullName evidence="7">H-NS histone family protein</fullName>
    </submittedName>
</protein>
<dbReference type="PANTHER" id="PTHR38097:SF2">
    <property type="entry name" value="DNA-BINDING PROTEIN STPA"/>
    <property type="match status" value="1"/>
</dbReference>
<evidence type="ECO:0000256" key="5">
    <source>
        <dbReference type="SAM" id="MobiDB-lite"/>
    </source>
</evidence>
<dbReference type="Proteomes" id="UP000737171">
    <property type="component" value="Unassembled WGS sequence"/>
</dbReference>
<evidence type="ECO:0000256" key="4">
    <source>
        <dbReference type="ARBA" id="ARBA00023125"/>
    </source>
</evidence>
<feature type="region of interest" description="Disordered" evidence="5">
    <location>
        <begin position="134"/>
        <end position="190"/>
    </location>
</feature>
<feature type="domain" description="DNA-binding protein H-NS-like C-terminal" evidence="6">
    <location>
        <begin position="149"/>
        <end position="189"/>
    </location>
</feature>
<evidence type="ECO:0000313" key="8">
    <source>
        <dbReference type="Proteomes" id="UP000737171"/>
    </source>
</evidence>
<dbReference type="Gene3D" id="4.10.430.30">
    <property type="match status" value="2"/>
</dbReference>
<reference evidence="7 8" key="1">
    <citation type="submission" date="2020-05" db="EMBL/GenBank/DDBJ databases">
        <title>Aquincola sp. isolate from soil.</title>
        <authorList>
            <person name="Han J."/>
            <person name="Kim D.-U."/>
        </authorList>
    </citation>
    <scope>NUCLEOTIDE SEQUENCE [LARGE SCALE GENOMIC DNA]</scope>
    <source>
        <strain evidence="7 8">S2</strain>
    </source>
</reference>
<sequence>MPHNTPFQGCRQKQWLHLKGHGMSTYRDLTAEISRLQAQAEKLRNAEKSGVIARIREAISLYGITPADLGLSKSGKTAAVSIEAAKPAPQFGVAKYRDPATGKTWTGRGKPPAWIAGKKDRTAFLISAAAPAASGNATPAKGKRRLNGSRPTSVGVAKYRDPASGKTWTGRGKPPLWIAGAKDRDPFLIK</sequence>
<name>A0ABX2E9N7_9BURK</name>
<comment type="caution">
    <text evidence="7">The sequence shown here is derived from an EMBL/GenBank/DDBJ whole genome shotgun (WGS) entry which is preliminary data.</text>
</comment>
<feature type="domain" description="DNA-binding protein H-NS-like C-terminal" evidence="6">
    <location>
        <begin position="86"/>
        <end position="126"/>
    </location>
</feature>
<keyword evidence="3" id="KW-0963">Cytoplasm</keyword>
<dbReference type="Pfam" id="PF00816">
    <property type="entry name" value="Histone_HNS"/>
    <property type="match status" value="2"/>
</dbReference>
<proteinExistence type="inferred from homology"/>